<evidence type="ECO:0000313" key="6">
    <source>
        <dbReference type="Proteomes" id="UP001332243"/>
    </source>
</evidence>
<feature type="transmembrane region" description="Helical" evidence="3">
    <location>
        <begin position="179"/>
        <end position="200"/>
    </location>
</feature>
<dbReference type="SMART" id="SM00637">
    <property type="entry name" value="CBD_II"/>
    <property type="match status" value="1"/>
</dbReference>
<organism evidence="5 6">
    <name type="scientific">Plantactinospora sonchi</name>
    <dbReference type="NCBI Taxonomy" id="1544735"/>
    <lineage>
        <taxon>Bacteria</taxon>
        <taxon>Bacillati</taxon>
        <taxon>Actinomycetota</taxon>
        <taxon>Actinomycetes</taxon>
        <taxon>Micromonosporales</taxon>
        <taxon>Micromonosporaceae</taxon>
        <taxon>Plantactinospora</taxon>
    </lineage>
</organism>
<dbReference type="Gene3D" id="2.60.40.290">
    <property type="match status" value="1"/>
</dbReference>
<keyword evidence="3" id="KW-1133">Transmembrane helix</keyword>
<comment type="caution">
    <text evidence="5">The sequence shown here is derived from an EMBL/GenBank/DDBJ whole genome shotgun (WGS) entry which is preliminary data.</text>
</comment>
<dbReference type="RefSeq" id="WP_331215166.1">
    <property type="nucleotide sequence ID" value="NZ_JAZGQK010000012.1"/>
</dbReference>
<keyword evidence="6" id="KW-1185">Reference proteome</keyword>
<reference evidence="5 6" key="1">
    <citation type="submission" date="2024-01" db="EMBL/GenBank/DDBJ databases">
        <title>Genome insights into Plantactinospora sonchi sp. nov.</title>
        <authorList>
            <person name="Wang L."/>
        </authorList>
    </citation>
    <scope>NUCLEOTIDE SEQUENCE [LARGE SCALE GENOMIC DNA]</scope>
    <source>
        <strain evidence="5 6">NEAU-QY2</strain>
    </source>
</reference>
<dbReference type="InterPro" id="IPR023393">
    <property type="entry name" value="START-like_dom_sf"/>
</dbReference>
<name>A0ABU7RU92_9ACTN</name>
<feature type="region of interest" description="Disordered" evidence="2">
    <location>
        <begin position="203"/>
        <end position="270"/>
    </location>
</feature>
<sequence>MTQIRTSVDLRHPADRVWQALTDRELLPKWFASVEPRPSSISRFDLRPVDLPELAERITVELVELDAPRRIELRWPESGQRTRLVCELTPTADGCQLTVTQSDDEEPWDLADPDRRQRCYQRVLETRLPAVLDWLAFGEVDFPEPAGPERAAGPVVAAAPLTGGSTGAAAPPRRSRYRLGAGLAVAALVVGGAVVTVGLLNGRAAQSPTGTPRAWDVSPTPGPSSADATARTPGVGVATAQPSRSTRATPQRTQSAGTARTPDRTGQPRLTARYATVDRDLLDYQGEVVVTNEGDGTAAEWTLVITLPGAAEVSSSTGADYRQEDRRVTFTGARLAADESLTIRFEVKQDGLLGPKQPSDCVVQDQACAGL</sequence>
<keyword evidence="3" id="KW-0472">Membrane</keyword>
<evidence type="ECO:0000313" key="5">
    <source>
        <dbReference type="EMBL" id="MEE6260066.1"/>
    </source>
</evidence>
<comment type="similarity">
    <text evidence="1">Belongs to the AHA1 family.</text>
</comment>
<dbReference type="Gene3D" id="3.30.530.20">
    <property type="match status" value="1"/>
</dbReference>
<gene>
    <name evidence="5" type="ORF">V1633_16365</name>
</gene>
<feature type="domain" description="CBM2" evidence="4">
    <location>
        <begin position="275"/>
        <end position="368"/>
    </location>
</feature>
<protein>
    <submittedName>
        <fullName evidence="5">SRPBCC domain-containing protein</fullName>
    </submittedName>
</protein>
<dbReference type="InterPro" id="IPR012291">
    <property type="entry name" value="CBM2_carb-bd_dom_sf"/>
</dbReference>
<keyword evidence="3" id="KW-0812">Transmembrane</keyword>
<evidence type="ECO:0000256" key="2">
    <source>
        <dbReference type="SAM" id="MobiDB-lite"/>
    </source>
</evidence>
<evidence type="ECO:0000256" key="1">
    <source>
        <dbReference type="ARBA" id="ARBA00006817"/>
    </source>
</evidence>
<proteinExistence type="inferred from homology"/>
<dbReference type="SUPFAM" id="SSF55961">
    <property type="entry name" value="Bet v1-like"/>
    <property type="match status" value="1"/>
</dbReference>
<feature type="compositionally biased region" description="Polar residues" evidence="2">
    <location>
        <begin position="240"/>
        <end position="258"/>
    </location>
</feature>
<accession>A0ABU7RU92</accession>
<dbReference type="Pfam" id="PF08327">
    <property type="entry name" value="AHSA1"/>
    <property type="match status" value="1"/>
</dbReference>
<dbReference type="InterPro" id="IPR008965">
    <property type="entry name" value="CBM2/CBM3_carb-bd_dom_sf"/>
</dbReference>
<dbReference type="Proteomes" id="UP001332243">
    <property type="component" value="Unassembled WGS sequence"/>
</dbReference>
<evidence type="ECO:0000256" key="3">
    <source>
        <dbReference type="SAM" id="Phobius"/>
    </source>
</evidence>
<dbReference type="InterPro" id="IPR001919">
    <property type="entry name" value="CBD2"/>
</dbReference>
<evidence type="ECO:0000259" key="4">
    <source>
        <dbReference type="SMART" id="SM00637"/>
    </source>
</evidence>
<dbReference type="InterPro" id="IPR013538">
    <property type="entry name" value="ASHA1/2-like_C"/>
</dbReference>
<dbReference type="SUPFAM" id="SSF49384">
    <property type="entry name" value="Carbohydrate-binding domain"/>
    <property type="match status" value="1"/>
</dbReference>
<dbReference type="EMBL" id="JAZGQK010000012">
    <property type="protein sequence ID" value="MEE6260066.1"/>
    <property type="molecule type" value="Genomic_DNA"/>
</dbReference>